<dbReference type="AlphaFoldDB" id="Q7U734"/>
<feature type="transmembrane region" description="Helical" evidence="2">
    <location>
        <begin position="208"/>
        <end position="227"/>
    </location>
</feature>
<dbReference type="PANTHER" id="PTHR33372">
    <property type="match status" value="1"/>
</dbReference>
<dbReference type="Pfam" id="PF11833">
    <property type="entry name" value="CPP1-like"/>
    <property type="match status" value="1"/>
</dbReference>
<dbReference type="STRING" id="84588.SYNW1152"/>
<reference evidence="3 4" key="1">
    <citation type="journal article" date="2003" name="Nature">
        <title>The genome of a motile marine Synechococcus.</title>
        <authorList>
            <person name="Palenik B."/>
            <person name="Brahamsha B."/>
            <person name="Larimer F."/>
            <person name="Land M."/>
            <person name="Hauser L."/>
            <person name="Chain P."/>
            <person name="Lamerdin J."/>
            <person name="Regala W."/>
            <person name="Allen E.A."/>
            <person name="McCarren J."/>
            <person name="Paulsen I."/>
            <person name="Dufresne A."/>
            <person name="Partensky F."/>
            <person name="Webb E."/>
            <person name="Waterbury J."/>
        </authorList>
    </citation>
    <scope>NUCLEOTIDE SEQUENCE [LARGE SCALE GENOMIC DNA]</scope>
    <source>
        <strain evidence="3 4">WH8102</strain>
    </source>
</reference>
<evidence type="ECO:0000256" key="1">
    <source>
        <dbReference type="SAM" id="MobiDB-lite"/>
    </source>
</evidence>
<evidence type="ECO:0000313" key="3">
    <source>
        <dbReference type="EMBL" id="CAE07667.1"/>
    </source>
</evidence>
<evidence type="ECO:0000256" key="2">
    <source>
        <dbReference type="SAM" id="Phobius"/>
    </source>
</evidence>
<feature type="transmembrane region" description="Helical" evidence="2">
    <location>
        <begin position="132"/>
        <end position="162"/>
    </location>
</feature>
<keyword evidence="4" id="KW-1185">Reference proteome</keyword>
<dbReference type="PANTHER" id="PTHR33372:SF5">
    <property type="entry name" value="PROTEIN CHLOROPLAST J-LIKE DOMAIN 1, CHLOROPLASTIC"/>
    <property type="match status" value="1"/>
</dbReference>
<feature type="region of interest" description="Disordered" evidence="1">
    <location>
        <begin position="72"/>
        <end position="94"/>
    </location>
</feature>
<feature type="region of interest" description="Disordered" evidence="1">
    <location>
        <begin position="1"/>
        <end position="26"/>
    </location>
</feature>
<name>Q7U734_PARMW</name>
<organism evidence="3 4">
    <name type="scientific">Parasynechococcus marenigrum (strain WH8102)</name>
    <dbReference type="NCBI Taxonomy" id="84588"/>
    <lineage>
        <taxon>Bacteria</taxon>
        <taxon>Bacillati</taxon>
        <taxon>Cyanobacteriota</taxon>
        <taxon>Cyanophyceae</taxon>
        <taxon>Synechococcales</taxon>
        <taxon>Prochlorococcaceae</taxon>
        <taxon>Parasynechococcus</taxon>
        <taxon>Parasynechococcus marenigrum</taxon>
    </lineage>
</organism>
<dbReference type="HOGENOM" id="CLU_072193_2_0_3"/>
<proteinExistence type="predicted"/>
<feature type="transmembrane region" description="Helical" evidence="2">
    <location>
        <begin position="174"/>
        <end position="196"/>
    </location>
</feature>
<dbReference type="InterPro" id="IPR021788">
    <property type="entry name" value="CPP1-like"/>
</dbReference>
<keyword evidence="2" id="KW-0812">Transmembrane</keyword>
<keyword evidence="2" id="KW-1133">Transmembrane helix</keyword>
<evidence type="ECO:0008006" key="5">
    <source>
        <dbReference type="Google" id="ProtNLM"/>
    </source>
</evidence>
<dbReference type="RefSeq" id="WP_011128017.1">
    <property type="nucleotide sequence ID" value="NC_005070.1"/>
</dbReference>
<gene>
    <name evidence="3" type="ordered locus">SYNW1152</name>
</gene>
<dbReference type="Proteomes" id="UP000001422">
    <property type="component" value="Chromosome"/>
</dbReference>
<protein>
    <recommendedName>
        <fullName evidence="5">Molecular chaperone DnaJ</fullName>
    </recommendedName>
</protein>
<evidence type="ECO:0000313" key="4">
    <source>
        <dbReference type="Proteomes" id="UP000001422"/>
    </source>
</evidence>
<dbReference type="EMBL" id="BX569692">
    <property type="protein sequence ID" value="CAE07667.1"/>
    <property type="molecule type" value="Genomic_DNA"/>
</dbReference>
<sequence length="228" mass="23486">MAAVGESGPSSESDDPYGRLGLSPGASFDEVQAARSRCLAQTEDDPQAKARVEAAYDAVLMARLRDRQQGQVSAAAASASQKEESAASGNPSLPGVSVLQRLRPRLPQSPPSLSGMSPSWSLAEGQGLVVRLVAGAAALLLLLFSPGAGQLVLALGLIGCFLSQIRRGRRPLPSLGWCLLVLGLGLVVGSVLTASLSPTAFSQLNLSLEQVQAVPAALLLWLAALLLA</sequence>
<keyword evidence="2" id="KW-0472">Membrane</keyword>
<dbReference type="KEGG" id="syw:SYNW1152"/>
<dbReference type="eggNOG" id="COG2214">
    <property type="taxonomic scope" value="Bacteria"/>
</dbReference>
<accession>Q7U734</accession>